<sequence>MTAQDTGLGSDSPAYLNIDRENHPAVVAGRLSREFVAARDKQAWVENFAVEGSVEDPVGPSMFDPEGKGFHGHQEIAEFWDKSIGTTESIEFVFGDEIICGNEVAYVGKIVTHIAGHISEAHGVFTYRADADGKLSALRAFWEVEKTIRTVRPA</sequence>
<dbReference type="InterPro" id="IPR032710">
    <property type="entry name" value="NTF2-like_dom_sf"/>
</dbReference>
<protein>
    <recommendedName>
        <fullName evidence="1">SnoaL-like domain-containing protein</fullName>
    </recommendedName>
</protein>
<dbReference type="AlphaFoldDB" id="A0A3G8JTP3"/>
<accession>A0A3G8JTP3</accession>
<name>A0A3G8JTP3_9ACTN</name>
<evidence type="ECO:0000259" key="1">
    <source>
        <dbReference type="Pfam" id="PF12680"/>
    </source>
</evidence>
<feature type="domain" description="SnoaL-like" evidence="1">
    <location>
        <begin position="34"/>
        <end position="135"/>
    </location>
</feature>
<keyword evidence="3" id="KW-1185">Reference proteome</keyword>
<dbReference type="Proteomes" id="UP000271469">
    <property type="component" value="Chromosome"/>
</dbReference>
<dbReference type="Gene3D" id="3.10.450.50">
    <property type="match status" value="1"/>
</dbReference>
<dbReference type="SUPFAM" id="SSF54427">
    <property type="entry name" value="NTF2-like"/>
    <property type="match status" value="1"/>
</dbReference>
<dbReference type="InterPro" id="IPR037401">
    <property type="entry name" value="SnoaL-like"/>
</dbReference>
<reference evidence="2 3" key="1">
    <citation type="submission" date="2018-11" db="EMBL/GenBank/DDBJ databases">
        <title>Gordonia insulae sp. nov., isolated from an island soil.</title>
        <authorList>
            <person name="Kim Y.S."/>
            <person name="Kim S.B."/>
        </authorList>
    </citation>
    <scope>NUCLEOTIDE SEQUENCE [LARGE SCALE GENOMIC DNA]</scope>
    <source>
        <strain evidence="2 3">MMS17-SY073</strain>
    </source>
</reference>
<dbReference type="RefSeq" id="WP_124710196.1">
    <property type="nucleotide sequence ID" value="NZ_CP033972.1"/>
</dbReference>
<organism evidence="2 3">
    <name type="scientific">Gordonia insulae</name>
    <dbReference type="NCBI Taxonomy" id="2420509"/>
    <lineage>
        <taxon>Bacteria</taxon>
        <taxon>Bacillati</taxon>
        <taxon>Actinomycetota</taxon>
        <taxon>Actinomycetes</taxon>
        <taxon>Mycobacteriales</taxon>
        <taxon>Gordoniaceae</taxon>
        <taxon>Gordonia</taxon>
    </lineage>
</organism>
<dbReference type="OrthoDB" id="5732163at2"/>
<dbReference type="KEGG" id="gom:D7316_04514"/>
<dbReference type="Pfam" id="PF12680">
    <property type="entry name" value="SnoaL_2"/>
    <property type="match status" value="1"/>
</dbReference>
<evidence type="ECO:0000313" key="3">
    <source>
        <dbReference type="Proteomes" id="UP000271469"/>
    </source>
</evidence>
<gene>
    <name evidence="2" type="ORF">D7316_04514</name>
</gene>
<evidence type="ECO:0000313" key="2">
    <source>
        <dbReference type="EMBL" id="AZG47902.1"/>
    </source>
</evidence>
<proteinExistence type="predicted"/>
<dbReference type="EMBL" id="CP033972">
    <property type="protein sequence ID" value="AZG47902.1"/>
    <property type="molecule type" value="Genomic_DNA"/>
</dbReference>